<evidence type="ECO:0000313" key="2">
    <source>
        <dbReference type="EMBL" id="KHD05797.1"/>
    </source>
</evidence>
<dbReference type="Pfam" id="PF04326">
    <property type="entry name" value="SLFN_AlbA_2"/>
    <property type="match status" value="1"/>
</dbReference>
<dbReference type="EMBL" id="JSZA02000007">
    <property type="protein sequence ID" value="KHD05797.1"/>
    <property type="molecule type" value="Genomic_DNA"/>
</dbReference>
<dbReference type="Pfam" id="PF13749">
    <property type="entry name" value="HATPase_c_4"/>
    <property type="match status" value="1"/>
</dbReference>
<keyword evidence="3" id="KW-1185">Reference proteome</keyword>
<dbReference type="PANTHER" id="PTHR30595">
    <property type="entry name" value="GLPR-RELATED TRANSCRIPTIONAL REPRESSOR"/>
    <property type="match status" value="1"/>
</dbReference>
<dbReference type="InterPro" id="IPR007421">
    <property type="entry name" value="Schlafen_AlbA_2_dom"/>
</dbReference>
<dbReference type="Proteomes" id="UP000030428">
    <property type="component" value="Unassembled WGS sequence"/>
</dbReference>
<sequence length="403" mass="45667">MNSDDVKAFINEGENSHVEFKSEAVSNEELAIVMIAFLNGQGGVILLGVEDDGTITGIEGSLDKKMNAINQIAHNRVKPAIIPVLDSFIIENKAIISITVETGIQKPYYLTKNEKTLFYIRVGTTCRLASPEQIAVLYANHPSVHYDVSPVPTLLLKYLDERRIRHYFIELKKLTEKYYKDKQNTLCLNTRLAIKLTDNLVATLAGGLLFGREPSHFIPSAGIRCAAFEGENKDYLVLDKKFIDVPILPYEHNGVIIEDGMIEQAIQFVERNTKKRSIMQGIKRIDQSEYPLETLREVITNALIHRDYSLYGGQIQLLIFSDRLEMRSPGKLPNTLTIDMIKEGASYTRNPVLMKFAENYGYVEHLGMGIPEKIIKPILKLGYPEPEFIDNGYEFIVILRKKL</sequence>
<accession>A0A0A6S1T4</accession>
<dbReference type="InterPro" id="IPR038475">
    <property type="entry name" value="RecG_C_sf"/>
</dbReference>
<dbReference type="Gene3D" id="3.30.950.30">
    <property type="entry name" value="Schlafen, AAA domain"/>
    <property type="match status" value="1"/>
</dbReference>
<name>A0A0A6S1T4_9GAMM</name>
<organism evidence="2 3">
    <name type="scientific">Candidatus Thiomargarita nelsonii</name>
    <dbReference type="NCBI Taxonomy" id="1003181"/>
    <lineage>
        <taxon>Bacteria</taxon>
        <taxon>Pseudomonadati</taxon>
        <taxon>Pseudomonadota</taxon>
        <taxon>Gammaproteobacteria</taxon>
        <taxon>Thiotrichales</taxon>
        <taxon>Thiotrichaceae</taxon>
        <taxon>Thiomargarita</taxon>
    </lineage>
</organism>
<reference evidence="2 3" key="1">
    <citation type="journal article" date="2016" name="Front. Microbiol.">
        <title>Single-Cell (Meta-)Genomics of a Dimorphic Candidatus Thiomargarita nelsonii Reveals Genomic Plasticity.</title>
        <authorList>
            <person name="Flood B.E."/>
            <person name="Fliss P."/>
            <person name="Jones D.S."/>
            <person name="Dick G.J."/>
            <person name="Jain S."/>
            <person name="Kaster A.K."/>
            <person name="Winkel M."/>
            <person name="Mussmann M."/>
            <person name="Bailey J."/>
        </authorList>
    </citation>
    <scope>NUCLEOTIDE SEQUENCE [LARGE SCALE GENOMIC DNA]</scope>
    <source>
        <strain evidence="2">Hydrate Ridge</strain>
    </source>
</reference>
<dbReference type="Gene3D" id="3.30.565.60">
    <property type="match status" value="1"/>
</dbReference>
<feature type="domain" description="Schlafen AlbA-2" evidence="1">
    <location>
        <begin position="14"/>
        <end position="129"/>
    </location>
</feature>
<dbReference type="AlphaFoldDB" id="A0A0A6S1T4"/>
<evidence type="ECO:0000259" key="1">
    <source>
        <dbReference type="Pfam" id="PF04326"/>
    </source>
</evidence>
<gene>
    <name evidence="2" type="ORF">PN36_02825</name>
</gene>
<comment type="caution">
    <text evidence="2">The sequence shown here is derived from an EMBL/GenBank/DDBJ whole genome shotgun (WGS) entry which is preliminary data.</text>
</comment>
<protein>
    <recommendedName>
        <fullName evidence="1">Schlafen AlbA-2 domain-containing protein</fullName>
    </recommendedName>
</protein>
<dbReference type="InterPro" id="IPR038461">
    <property type="entry name" value="Schlafen_AlbA_2_dom_sf"/>
</dbReference>
<dbReference type="PANTHER" id="PTHR30595:SF6">
    <property type="entry name" value="SCHLAFEN ALBA-2 DOMAIN-CONTAINING PROTEIN"/>
    <property type="match status" value="1"/>
</dbReference>
<proteinExistence type="predicted"/>
<evidence type="ECO:0000313" key="3">
    <source>
        <dbReference type="Proteomes" id="UP000030428"/>
    </source>
</evidence>